<sequence>MKWCGASSGPDPSPSEKGIKSFNSNYTDNYTEEFADVVKRILIFKSYIADRSSFGSMAEAKGNRVKADATGEDVEQIGQVMARSFESMTQQNPDGKLQLRLPATPLDPMIAGTSYQPGSVSDSIEGEYEKETLQMYGKMLDDHVFRQVTIESLLDVPQPGTFSKGGFARLRDWASSGKSGILWVVGPNDNRYPSKMSANVAEMVKLFQPMPVFHFCELPNPRTTQDGKSVEEIGLVSMVYSIIQQLIEYLPPQNYTSKDFSLNRFTSLDGTVSTLNAALELMRDLMSVCLPWVIFIVDGIERLDYGQGQQGCEEFVKTLRQLTTTKPRDGEPQRIYKVLFTTSEKPGALMRTLDVKEILLQDEGSGAFDL</sequence>
<dbReference type="EMBL" id="JAFEKC020000005">
    <property type="protein sequence ID" value="KAK0514347.1"/>
    <property type="molecule type" value="Genomic_DNA"/>
</dbReference>
<accession>A0AA39V3D7</accession>
<keyword evidence="3" id="KW-1185">Reference proteome</keyword>
<evidence type="ECO:0000313" key="3">
    <source>
        <dbReference type="Proteomes" id="UP001166286"/>
    </source>
</evidence>
<gene>
    <name evidence="2" type="ORF">JMJ35_002964</name>
</gene>
<protein>
    <submittedName>
        <fullName evidence="2">Uncharacterized protein</fullName>
    </submittedName>
</protein>
<comment type="caution">
    <text evidence="2">The sequence shown here is derived from an EMBL/GenBank/DDBJ whole genome shotgun (WGS) entry which is preliminary data.</text>
</comment>
<dbReference type="Proteomes" id="UP001166286">
    <property type="component" value="Unassembled WGS sequence"/>
</dbReference>
<organism evidence="2 3">
    <name type="scientific">Cladonia borealis</name>
    <dbReference type="NCBI Taxonomy" id="184061"/>
    <lineage>
        <taxon>Eukaryota</taxon>
        <taxon>Fungi</taxon>
        <taxon>Dikarya</taxon>
        <taxon>Ascomycota</taxon>
        <taxon>Pezizomycotina</taxon>
        <taxon>Lecanoromycetes</taxon>
        <taxon>OSLEUM clade</taxon>
        <taxon>Lecanoromycetidae</taxon>
        <taxon>Lecanorales</taxon>
        <taxon>Lecanorineae</taxon>
        <taxon>Cladoniaceae</taxon>
        <taxon>Cladonia</taxon>
    </lineage>
</organism>
<proteinExistence type="predicted"/>
<evidence type="ECO:0000313" key="2">
    <source>
        <dbReference type="EMBL" id="KAK0514347.1"/>
    </source>
</evidence>
<reference evidence="2" key="1">
    <citation type="submission" date="2023-03" db="EMBL/GenBank/DDBJ databases">
        <title>Complete genome of Cladonia borealis.</title>
        <authorList>
            <person name="Park H."/>
        </authorList>
    </citation>
    <scope>NUCLEOTIDE SEQUENCE</scope>
    <source>
        <strain evidence="2">ANT050790</strain>
    </source>
</reference>
<dbReference type="AlphaFoldDB" id="A0AA39V3D7"/>
<evidence type="ECO:0000256" key="1">
    <source>
        <dbReference type="SAM" id="MobiDB-lite"/>
    </source>
</evidence>
<name>A0AA39V3D7_9LECA</name>
<feature type="region of interest" description="Disordered" evidence="1">
    <location>
        <begin position="1"/>
        <end position="20"/>
    </location>
</feature>